<reference evidence="1" key="1">
    <citation type="submission" date="2021-06" db="EMBL/GenBank/DDBJ databases">
        <title>Parelaphostrongylus tenuis whole genome reference sequence.</title>
        <authorList>
            <person name="Garwood T.J."/>
            <person name="Larsen P.A."/>
            <person name="Fountain-Jones N.M."/>
            <person name="Garbe J.R."/>
            <person name="Macchietto M.G."/>
            <person name="Kania S.A."/>
            <person name="Gerhold R.W."/>
            <person name="Richards J.E."/>
            <person name="Wolf T.M."/>
        </authorList>
    </citation>
    <scope>NUCLEOTIDE SEQUENCE</scope>
    <source>
        <strain evidence="1">MNPRO001-30</strain>
        <tissue evidence="1">Meninges</tissue>
    </source>
</reference>
<protein>
    <submittedName>
        <fullName evidence="1">Uncharacterized protein</fullName>
    </submittedName>
</protein>
<comment type="caution">
    <text evidence="1">The sequence shown here is derived from an EMBL/GenBank/DDBJ whole genome shotgun (WGS) entry which is preliminary data.</text>
</comment>
<proteinExistence type="predicted"/>
<gene>
    <name evidence="1" type="ORF">KIN20_029129</name>
</gene>
<evidence type="ECO:0000313" key="2">
    <source>
        <dbReference type="Proteomes" id="UP001196413"/>
    </source>
</evidence>
<organism evidence="1 2">
    <name type="scientific">Parelaphostrongylus tenuis</name>
    <name type="common">Meningeal worm</name>
    <dbReference type="NCBI Taxonomy" id="148309"/>
    <lineage>
        <taxon>Eukaryota</taxon>
        <taxon>Metazoa</taxon>
        <taxon>Ecdysozoa</taxon>
        <taxon>Nematoda</taxon>
        <taxon>Chromadorea</taxon>
        <taxon>Rhabditida</taxon>
        <taxon>Rhabditina</taxon>
        <taxon>Rhabditomorpha</taxon>
        <taxon>Strongyloidea</taxon>
        <taxon>Metastrongylidae</taxon>
        <taxon>Parelaphostrongylus</taxon>
    </lineage>
</organism>
<sequence length="79" mass="9195">MDDNNINNEEKNTNEAHNQRIHVEVVPRVPAVFGYYDNLDHISYQGSFVANFSVEQALSIKLLIQKLTRFIQNQKNSEF</sequence>
<evidence type="ECO:0000313" key="1">
    <source>
        <dbReference type="EMBL" id="KAJ1368071.1"/>
    </source>
</evidence>
<keyword evidence="2" id="KW-1185">Reference proteome</keyword>
<dbReference type="Proteomes" id="UP001196413">
    <property type="component" value="Unassembled WGS sequence"/>
</dbReference>
<dbReference type="EMBL" id="JAHQIW010006079">
    <property type="protein sequence ID" value="KAJ1368071.1"/>
    <property type="molecule type" value="Genomic_DNA"/>
</dbReference>
<name>A0AAD5R214_PARTN</name>
<dbReference type="AlphaFoldDB" id="A0AAD5R214"/>
<accession>A0AAD5R214</accession>